<dbReference type="EMBL" id="JBJXBP010000006">
    <property type="protein sequence ID" value="KAL3825960.1"/>
    <property type="molecule type" value="Genomic_DNA"/>
</dbReference>
<proteinExistence type="predicted"/>
<dbReference type="PANTHER" id="PTHR34121">
    <property type="entry name" value="MYOSIN-11"/>
    <property type="match status" value="1"/>
</dbReference>
<reference evidence="3 4" key="1">
    <citation type="submission" date="2024-12" db="EMBL/GenBank/DDBJ databases">
        <title>The unique morphological basis and parallel evolutionary history of personate flowers in Penstemon.</title>
        <authorList>
            <person name="Depatie T.H."/>
            <person name="Wessinger C.A."/>
        </authorList>
    </citation>
    <scope>NUCLEOTIDE SEQUENCE [LARGE SCALE GENOMIC DNA]</scope>
    <source>
        <strain evidence="3">WTNN_2</strain>
        <tissue evidence="3">Leaf</tissue>
    </source>
</reference>
<comment type="caution">
    <text evidence="3">The sequence shown here is derived from an EMBL/GenBank/DDBJ whole genome shotgun (WGS) entry which is preliminary data.</text>
</comment>
<dbReference type="PANTHER" id="PTHR34121:SF8">
    <property type="match status" value="1"/>
</dbReference>
<evidence type="ECO:0000313" key="3">
    <source>
        <dbReference type="EMBL" id="KAL3825960.1"/>
    </source>
</evidence>
<name>A0ABD3SNB3_9LAMI</name>
<evidence type="ECO:0000256" key="2">
    <source>
        <dbReference type="SAM" id="MobiDB-lite"/>
    </source>
</evidence>
<gene>
    <name evidence="3" type="ORF">ACJIZ3_021989</name>
</gene>
<keyword evidence="4" id="KW-1185">Reference proteome</keyword>
<sequence>MSWIRSAVNKAVEAGGNNNLTRTVRSYADSVVNQGIVGGSKLFQDRNNGVRNFQSYKLAVKRLEEVSVSCSGTERVQLLRRWLVSLKEIERSLKLNEAAVNTKHLLDTSDESNDSHSKPSLVLYYDPDIGGEPMNFRDVFLHSQALEGITLSLILAEPTEEELSLLLEIFRLCLMGGKEAHDVTINCVRDLSRAFSSYDEEVLAKREELLQYVQDAIAGLKVNAEIVRIDSEVSNIHKKLYEMKTHLPRNEDSMKSSEAATSMESPQSALACIRLCSRLEDLLLRKKLMKIGESTAAHNQKIDKLKILSESLARSAMKTEKRISDNRTQKVEALRFRVARTSEVGQLEKDLVAEIGALEKRKDELEVELKKVTTSLTSAHARLHNTREERDQFDVASNQIIQHLKSKDDELSKSIASYRAEAEVCNTFVNFLENTWIFQSSYAEQHDKLVNDELERHEEFFVNLATSLLEAYKEELGPSVSSIRELVANLKRLDGTSATEGKNEEVHSRRSLEEQYQTSGTNFLTTFSVVESIKKQFYTQQEKYSRKDAEKVFNLLHALDKIKQEFDSIERPSLEIETPTMRAETPSQSRTPRIPFLSPRQVVPKEKLELNNLESISRNDDAQRGGVALAFPPRIRLPSIRNRTSDKPESKQGEWLESLTVKNKKYSSDAEAQLSKLKLELELENHSRDNSMDGLSDWEFDEKFEKQPRKSL</sequence>
<feature type="compositionally biased region" description="Basic and acidic residues" evidence="2">
    <location>
        <begin position="701"/>
        <end position="712"/>
    </location>
</feature>
<feature type="coiled-coil region" evidence="1">
    <location>
        <begin position="348"/>
        <end position="375"/>
    </location>
</feature>
<dbReference type="Proteomes" id="UP001634393">
    <property type="component" value="Unassembled WGS sequence"/>
</dbReference>
<evidence type="ECO:0000313" key="4">
    <source>
        <dbReference type="Proteomes" id="UP001634393"/>
    </source>
</evidence>
<dbReference type="AlphaFoldDB" id="A0ABD3SNB3"/>
<protein>
    <submittedName>
        <fullName evidence="3">Uncharacterized protein</fullName>
    </submittedName>
</protein>
<evidence type="ECO:0000256" key="1">
    <source>
        <dbReference type="SAM" id="Coils"/>
    </source>
</evidence>
<keyword evidence="1" id="KW-0175">Coiled coil</keyword>
<organism evidence="3 4">
    <name type="scientific">Penstemon smallii</name>
    <dbReference type="NCBI Taxonomy" id="265156"/>
    <lineage>
        <taxon>Eukaryota</taxon>
        <taxon>Viridiplantae</taxon>
        <taxon>Streptophyta</taxon>
        <taxon>Embryophyta</taxon>
        <taxon>Tracheophyta</taxon>
        <taxon>Spermatophyta</taxon>
        <taxon>Magnoliopsida</taxon>
        <taxon>eudicotyledons</taxon>
        <taxon>Gunneridae</taxon>
        <taxon>Pentapetalae</taxon>
        <taxon>asterids</taxon>
        <taxon>lamiids</taxon>
        <taxon>Lamiales</taxon>
        <taxon>Plantaginaceae</taxon>
        <taxon>Cheloneae</taxon>
        <taxon>Penstemon</taxon>
    </lineage>
</organism>
<accession>A0ABD3SNB3</accession>
<feature type="region of interest" description="Disordered" evidence="2">
    <location>
        <begin position="683"/>
        <end position="712"/>
    </location>
</feature>